<name>A0AAV9JUK6_9PEZI</name>
<accession>A0AAV9JUK6</accession>
<keyword evidence="3" id="KW-1185">Reference proteome</keyword>
<evidence type="ECO:0000313" key="3">
    <source>
        <dbReference type="Proteomes" id="UP001324427"/>
    </source>
</evidence>
<dbReference type="Pfam" id="PF13013">
    <property type="entry name" value="F-box-like_2"/>
    <property type="match status" value="1"/>
</dbReference>
<sequence>MSVGDSTAAAMHTPVSTANATPKRTSLLGIPAELRLKIYDYALQDVHLTVWYRIGTRGNTKRSAHALLQVCRLVRVEIRPVFFSAITFDFPDRHAGGHERLGSGGGSSGAF</sequence>
<dbReference type="AlphaFoldDB" id="A0AAV9JUK6"/>
<feature type="domain" description="F-box" evidence="1">
    <location>
        <begin position="8"/>
        <end position="80"/>
    </location>
</feature>
<protein>
    <recommendedName>
        <fullName evidence="1">F-box domain-containing protein</fullName>
    </recommendedName>
</protein>
<dbReference type="EMBL" id="JAVFHQ010000006">
    <property type="protein sequence ID" value="KAK4548751.1"/>
    <property type="molecule type" value="Genomic_DNA"/>
</dbReference>
<proteinExistence type="predicted"/>
<gene>
    <name evidence="2" type="ORF">LTR36_008524</name>
</gene>
<dbReference type="InterPro" id="IPR038883">
    <property type="entry name" value="AN11006-like"/>
</dbReference>
<dbReference type="InterPro" id="IPR001810">
    <property type="entry name" value="F-box_dom"/>
</dbReference>
<dbReference type="PANTHER" id="PTHR42085">
    <property type="entry name" value="F-BOX DOMAIN-CONTAINING PROTEIN"/>
    <property type="match status" value="1"/>
</dbReference>
<evidence type="ECO:0000259" key="1">
    <source>
        <dbReference type="Pfam" id="PF13013"/>
    </source>
</evidence>
<dbReference type="PANTHER" id="PTHR42085:SF1">
    <property type="entry name" value="F-BOX DOMAIN-CONTAINING PROTEIN"/>
    <property type="match status" value="1"/>
</dbReference>
<organism evidence="2 3">
    <name type="scientific">Oleoguttula mirabilis</name>
    <dbReference type="NCBI Taxonomy" id="1507867"/>
    <lineage>
        <taxon>Eukaryota</taxon>
        <taxon>Fungi</taxon>
        <taxon>Dikarya</taxon>
        <taxon>Ascomycota</taxon>
        <taxon>Pezizomycotina</taxon>
        <taxon>Dothideomycetes</taxon>
        <taxon>Dothideomycetidae</taxon>
        <taxon>Mycosphaerellales</taxon>
        <taxon>Teratosphaeriaceae</taxon>
        <taxon>Oleoguttula</taxon>
    </lineage>
</organism>
<comment type="caution">
    <text evidence="2">The sequence shown here is derived from an EMBL/GenBank/DDBJ whole genome shotgun (WGS) entry which is preliminary data.</text>
</comment>
<evidence type="ECO:0000313" key="2">
    <source>
        <dbReference type="EMBL" id="KAK4548751.1"/>
    </source>
</evidence>
<dbReference type="Proteomes" id="UP001324427">
    <property type="component" value="Unassembled WGS sequence"/>
</dbReference>
<reference evidence="2 3" key="1">
    <citation type="submission" date="2021-11" db="EMBL/GenBank/DDBJ databases">
        <title>Black yeast isolated from Biological Soil Crust.</title>
        <authorList>
            <person name="Kurbessoian T."/>
        </authorList>
    </citation>
    <scope>NUCLEOTIDE SEQUENCE [LARGE SCALE GENOMIC DNA]</scope>
    <source>
        <strain evidence="2 3">CCFEE 5522</strain>
    </source>
</reference>